<protein>
    <submittedName>
        <fullName evidence="5">Glycosyltransferase family 1</fullName>
    </submittedName>
</protein>
<feature type="domain" description="Erythromycin biosynthesis protein CIII-like C-terminal" evidence="4">
    <location>
        <begin position="338"/>
        <end position="427"/>
    </location>
</feature>
<dbReference type="AlphaFoldDB" id="A0A395T4Z4"/>
<evidence type="ECO:0000313" key="6">
    <source>
        <dbReference type="Proteomes" id="UP000266234"/>
    </source>
</evidence>
<accession>A0A395T4Z4</accession>
<evidence type="ECO:0000259" key="4">
    <source>
        <dbReference type="Pfam" id="PF06722"/>
    </source>
</evidence>
<dbReference type="InterPro" id="IPR002213">
    <property type="entry name" value="UDP_glucos_trans"/>
</dbReference>
<evidence type="ECO:0000313" key="5">
    <source>
        <dbReference type="EMBL" id="RGP79778.1"/>
    </source>
</evidence>
<keyword evidence="6" id="KW-1185">Reference proteome</keyword>
<dbReference type="CDD" id="cd03784">
    <property type="entry name" value="GT1_Gtf-like"/>
    <property type="match status" value="1"/>
</dbReference>
<sequence length="771" mass="83647">MPRASHNTSNIATRPHIGARAPCALNIVLQIVGSRGDVQPFIALGNELQKHGHRVRIASHDVFADFVRESNLEFYPAGGDPSDLMAYMVKNPGLIPSISSLRAGDISRKQDMVEEMLDKFWLSCTEPDPVSGVPFIAEAIIANPPSFAHIHLAEALGIPLHLMFTMPYSPTQAFPHPLANIKQSNLDPNLTNYLSYGMVETLTWQGLGDIINHWRRKSLNLDPVSSTTATSMLSATEVPYTYCWSPALVAKPTDWPPHIDVCGFFFREEPRYNPPDHIAQFLQAGPPPIYIGFGSIVMDDSAKMTDTILAALQRCGARAIISRGWAKLGEGRSVENAIFIDDCPHVIHHGGAGTTACGLLNACPTFIVPFFGDQPFWGSMVAKAGAGPFPIRHKELNIDNLANAIETILAPATKTAAIRISETMRTENGVAQAVQSFHHHLPRETLTCDLIPGVVAAWQYSSKQLSKSDRKRYKNGLRLSPRALSVLSNRQKVDLTKVQLNHPKPVEIENHRWDPLTATSSAMLGSLVDFSKGFGSLVSAPVTKVRHETARRERKYAAAAALANSRRPSIESTETNADEDQTLVESNRAAPPKPGREVSTSSNAGRSAGKGASKMATSVLKGTLVDVPLALTEGLHNMPELYGDKVRKHNKVTDWKSGTAEAGKNFAYNFLDASWCLFKQPAVGAVKGGPLGLVTGLGKASVGLITKPSSAMFGLLAYPALGIYKSIVGSLSKTDKKVLEARLAHDEYFARHDPMSEHEIASVVSSFGNGK</sequence>
<comment type="caution">
    <text evidence="5">The sequence shown here is derived from an EMBL/GenBank/DDBJ whole genome shotgun (WGS) entry which is preliminary data.</text>
</comment>
<dbReference type="Proteomes" id="UP000266234">
    <property type="component" value="Unassembled WGS sequence"/>
</dbReference>
<feature type="region of interest" description="Disordered" evidence="2">
    <location>
        <begin position="559"/>
        <end position="613"/>
    </location>
</feature>
<dbReference type="Gene3D" id="3.40.50.2000">
    <property type="entry name" value="Glycogen Phosphorylase B"/>
    <property type="match status" value="2"/>
</dbReference>
<evidence type="ECO:0000256" key="2">
    <source>
        <dbReference type="SAM" id="MobiDB-lite"/>
    </source>
</evidence>
<dbReference type="GO" id="GO:0016906">
    <property type="term" value="F:sterol 3-beta-glucosyltransferase activity"/>
    <property type="evidence" value="ECO:0007669"/>
    <property type="project" value="UniProtKB-ARBA"/>
</dbReference>
<feature type="domain" description="Glycosyltransferase family 28 N-terminal" evidence="3">
    <location>
        <begin position="27"/>
        <end position="174"/>
    </location>
</feature>
<dbReference type="OrthoDB" id="5835829at2759"/>
<dbReference type="FunFam" id="3.40.50.2000:FF:000009">
    <property type="entry name" value="Sterol 3-beta-glucosyltransferase UGT80A2"/>
    <property type="match status" value="1"/>
</dbReference>
<dbReference type="EMBL" id="PXOG01000041">
    <property type="protein sequence ID" value="RGP79778.1"/>
    <property type="molecule type" value="Genomic_DNA"/>
</dbReference>
<gene>
    <name evidence="5" type="ORF">FLONG3_2091</name>
</gene>
<name>A0A395T4Z4_9HYPO</name>
<dbReference type="GO" id="GO:0005975">
    <property type="term" value="P:carbohydrate metabolic process"/>
    <property type="evidence" value="ECO:0007669"/>
    <property type="project" value="InterPro"/>
</dbReference>
<organism evidence="5 6">
    <name type="scientific">Fusarium longipes</name>
    <dbReference type="NCBI Taxonomy" id="694270"/>
    <lineage>
        <taxon>Eukaryota</taxon>
        <taxon>Fungi</taxon>
        <taxon>Dikarya</taxon>
        <taxon>Ascomycota</taxon>
        <taxon>Pezizomycotina</taxon>
        <taxon>Sordariomycetes</taxon>
        <taxon>Hypocreomycetidae</taxon>
        <taxon>Hypocreales</taxon>
        <taxon>Nectriaceae</taxon>
        <taxon>Fusarium</taxon>
    </lineage>
</organism>
<proteinExistence type="predicted"/>
<evidence type="ECO:0000256" key="1">
    <source>
        <dbReference type="ARBA" id="ARBA00022679"/>
    </source>
</evidence>
<dbReference type="InterPro" id="IPR004276">
    <property type="entry name" value="GlycoTrans_28_N"/>
</dbReference>
<dbReference type="STRING" id="694270.A0A395T4Z4"/>
<dbReference type="PANTHER" id="PTHR48050">
    <property type="entry name" value="STEROL 3-BETA-GLUCOSYLTRANSFERASE"/>
    <property type="match status" value="1"/>
</dbReference>
<dbReference type="InterPro" id="IPR050426">
    <property type="entry name" value="Glycosyltransferase_28"/>
</dbReference>
<dbReference type="Pfam" id="PF06722">
    <property type="entry name" value="EryCIII-like_C"/>
    <property type="match status" value="1"/>
</dbReference>
<reference evidence="5 6" key="1">
    <citation type="journal article" date="2018" name="PLoS Pathog.">
        <title>Evolution of structural diversity of trichothecenes, a family of toxins produced by plant pathogenic and entomopathogenic fungi.</title>
        <authorList>
            <person name="Proctor R.H."/>
            <person name="McCormick S.P."/>
            <person name="Kim H.S."/>
            <person name="Cardoza R.E."/>
            <person name="Stanley A.M."/>
            <person name="Lindo L."/>
            <person name="Kelly A."/>
            <person name="Brown D.W."/>
            <person name="Lee T."/>
            <person name="Vaughan M.M."/>
            <person name="Alexander N.J."/>
            <person name="Busman M."/>
            <person name="Gutierrez S."/>
        </authorList>
    </citation>
    <scope>NUCLEOTIDE SEQUENCE [LARGE SCALE GENOMIC DNA]</scope>
    <source>
        <strain evidence="5 6">NRRL 20695</strain>
    </source>
</reference>
<dbReference type="InterPro" id="IPR010610">
    <property type="entry name" value="EryCIII-like_C"/>
</dbReference>
<evidence type="ECO:0000259" key="3">
    <source>
        <dbReference type="Pfam" id="PF03033"/>
    </source>
</evidence>
<dbReference type="FunFam" id="3.40.50.2000:FF:000100">
    <property type="entry name" value="Glycosyltransferase family 1 protein"/>
    <property type="match status" value="1"/>
</dbReference>
<dbReference type="PANTHER" id="PTHR48050:SF27">
    <property type="entry name" value="GLUCOSYLTRANSFERASE, PUTATIVE (AFU_ORTHOLOGUE AFUA_7G04880)-RELATED"/>
    <property type="match status" value="1"/>
</dbReference>
<keyword evidence="1 5" id="KW-0808">Transferase</keyword>
<dbReference type="SUPFAM" id="SSF53756">
    <property type="entry name" value="UDP-Glycosyltransferase/glycogen phosphorylase"/>
    <property type="match status" value="1"/>
</dbReference>
<dbReference type="Pfam" id="PF03033">
    <property type="entry name" value="Glyco_transf_28"/>
    <property type="match status" value="1"/>
</dbReference>